<reference evidence="3" key="1">
    <citation type="submission" date="2025-08" db="UniProtKB">
        <authorList>
            <consortium name="RefSeq"/>
        </authorList>
    </citation>
    <scope>IDENTIFICATION</scope>
    <source>
        <tissue evidence="3">Blood</tissue>
    </source>
</reference>
<feature type="region of interest" description="Disordered" evidence="1">
    <location>
        <begin position="67"/>
        <end position="94"/>
    </location>
</feature>
<dbReference type="Proteomes" id="UP001652583">
    <property type="component" value="Chromosome B1"/>
</dbReference>
<evidence type="ECO:0000313" key="2">
    <source>
        <dbReference type="Proteomes" id="UP001652583"/>
    </source>
</evidence>
<proteinExistence type="predicted"/>
<dbReference type="RefSeq" id="XP_053072156.1">
    <property type="nucleotide sequence ID" value="XM_053216181.1"/>
</dbReference>
<evidence type="ECO:0000313" key="3">
    <source>
        <dbReference type="RefSeq" id="XP_053072156.1"/>
    </source>
</evidence>
<sequence>MGLQTSKPGKTVMKFKIPYNRLTKTVRGSVRSRATRGSRERGGAAAEAGAALTLHFVLTGVLRPRQTAGPDRLRDQTPNPPPAPARPQLSTQGGVTARAFKRTPAGQANTARLPRHCREAKISALSAVLRVRKGPSQCCFLFFGFFFPAGSEMFVSGEVRPEVVLRREWGEGGRAEPPLVGRSGRLVVLGWRPRMQSKKVLKIYHQVQLGS</sequence>
<protein>
    <submittedName>
        <fullName evidence="3">Uncharacterized protein LOC113593764</fullName>
    </submittedName>
</protein>
<keyword evidence="2" id="KW-1185">Reference proteome</keyword>
<dbReference type="GeneID" id="113593764"/>
<organism evidence="2 3">
    <name type="scientific">Acinonyx jubatus</name>
    <name type="common">Cheetah</name>
    <dbReference type="NCBI Taxonomy" id="32536"/>
    <lineage>
        <taxon>Eukaryota</taxon>
        <taxon>Metazoa</taxon>
        <taxon>Chordata</taxon>
        <taxon>Craniata</taxon>
        <taxon>Vertebrata</taxon>
        <taxon>Euteleostomi</taxon>
        <taxon>Mammalia</taxon>
        <taxon>Eutheria</taxon>
        <taxon>Laurasiatheria</taxon>
        <taxon>Carnivora</taxon>
        <taxon>Feliformia</taxon>
        <taxon>Felidae</taxon>
        <taxon>Felinae</taxon>
        <taxon>Acinonyx</taxon>
    </lineage>
</organism>
<name>A0ABM3PKE7_ACIJB</name>
<accession>A0ABM3PKE7</accession>
<evidence type="ECO:0000256" key="1">
    <source>
        <dbReference type="SAM" id="MobiDB-lite"/>
    </source>
</evidence>
<gene>
    <name evidence="3" type="primary">LOC113593764</name>
</gene>